<sequence>MLLTTSTEQGVRLAFPGKVSDDKSAVEASLIDASLKGCIANDNLGASFFNPHRYNRMSKRSREKKAQQ</sequence>
<name>A0A4R1NDK2_9GAMM</name>
<dbReference type="Proteomes" id="UP000294555">
    <property type="component" value="Unassembled WGS sequence"/>
</dbReference>
<organism evidence="1 2">
    <name type="scientific">Sodalis ligni</name>
    <dbReference type="NCBI Taxonomy" id="2697027"/>
    <lineage>
        <taxon>Bacteria</taxon>
        <taxon>Pseudomonadati</taxon>
        <taxon>Pseudomonadota</taxon>
        <taxon>Gammaproteobacteria</taxon>
        <taxon>Enterobacterales</taxon>
        <taxon>Bruguierivoracaceae</taxon>
        <taxon>Sodalis</taxon>
    </lineage>
</organism>
<protein>
    <submittedName>
        <fullName evidence="1">Uncharacterized protein</fullName>
    </submittedName>
</protein>
<comment type="caution">
    <text evidence="1">The sequence shown here is derived from an EMBL/GenBank/DDBJ whole genome shotgun (WGS) entry which is preliminary data.</text>
</comment>
<dbReference type="RefSeq" id="WP_132921174.1">
    <property type="nucleotide sequence ID" value="NZ_SJOI01000001.1"/>
</dbReference>
<dbReference type="AlphaFoldDB" id="A0A4R1NDK2"/>
<evidence type="ECO:0000313" key="2">
    <source>
        <dbReference type="Proteomes" id="UP000294555"/>
    </source>
</evidence>
<keyword evidence="2" id="KW-1185">Reference proteome</keyword>
<dbReference type="EMBL" id="SJOI01000001">
    <property type="protein sequence ID" value="TCL02200.1"/>
    <property type="molecule type" value="Genomic_DNA"/>
</dbReference>
<gene>
    <name evidence="1" type="ORF">EZJ58_0198</name>
</gene>
<evidence type="ECO:0000313" key="1">
    <source>
        <dbReference type="EMBL" id="TCL02200.1"/>
    </source>
</evidence>
<accession>A0A4R1NDK2</accession>
<proteinExistence type="predicted"/>
<reference evidence="1 2" key="1">
    <citation type="submission" date="2019-02" db="EMBL/GenBank/DDBJ databases">
        <title>Investigation of anaerobic lignin degradation for improved lignocellulosic biofuels.</title>
        <authorList>
            <person name="Deangelis K."/>
        </authorList>
    </citation>
    <scope>NUCLEOTIDE SEQUENCE [LARGE SCALE GENOMIC DNA]</scope>
    <source>
        <strain evidence="1 2">159R</strain>
    </source>
</reference>